<feature type="compositionally biased region" description="Low complexity" evidence="1">
    <location>
        <begin position="720"/>
        <end position="735"/>
    </location>
</feature>
<feature type="region of interest" description="Disordered" evidence="1">
    <location>
        <begin position="2076"/>
        <end position="2103"/>
    </location>
</feature>
<feature type="region of interest" description="Disordered" evidence="1">
    <location>
        <begin position="191"/>
        <end position="315"/>
    </location>
</feature>
<feature type="region of interest" description="Disordered" evidence="1">
    <location>
        <begin position="1754"/>
        <end position="1794"/>
    </location>
</feature>
<name>A0A6J1BUX9_MOMCH</name>
<feature type="compositionally biased region" description="Basic and acidic residues" evidence="1">
    <location>
        <begin position="420"/>
        <end position="434"/>
    </location>
</feature>
<dbReference type="GeneID" id="111005936"/>
<feature type="compositionally biased region" description="Polar residues" evidence="1">
    <location>
        <begin position="772"/>
        <end position="783"/>
    </location>
</feature>
<accession>A0A6J1BUX9</accession>
<evidence type="ECO:0000313" key="2">
    <source>
        <dbReference type="Proteomes" id="UP000504603"/>
    </source>
</evidence>
<feature type="region of interest" description="Disordered" evidence="1">
    <location>
        <begin position="1497"/>
        <end position="1599"/>
    </location>
</feature>
<dbReference type="RefSeq" id="XP_022133325.1">
    <property type="nucleotide sequence ID" value="XM_022277633.1"/>
</dbReference>
<feature type="region of interest" description="Disordered" evidence="1">
    <location>
        <begin position="348"/>
        <end position="489"/>
    </location>
</feature>
<feature type="compositionally biased region" description="Basic residues" evidence="1">
    <location>
        <begin position="1684"/>
        <end position="1696"/>
    </location>
</feature>
<feature type="compositionally biased region" description="Basic and acidic residues" evidence="1">
    <location>
        <begin position="1437"/>
        <end position="1453"/>
    </location>
</feature>
<feature type="compositionally biased region" description="Polar residues" evidence="1">
    <location>
        <begin position="992"/>
        <end position="1004"/>
    </location>
</feature>
<proteinExistence type="predicted"/>
<feature type="compositionally biased region" description="Low complexity" evidence="1">
    <location>
        <begin position="2083"/>
        <end position="2094"/>
    </location>
</feature>
<feature type="compositionally biased region" description="Low complexity" evidence="1">
    <location>
        <begin position="1536"/>
        <end position="1545"/>
    </location>
</feature>
<feature type="region of interest" description="Disordered" evidence="1">
    <location>
        <begin position="594"/>
        <end position="617"/>
    </location>
</feature>
<feature type="region of interest" description="Disordered" evidence="1">
    <location>
        <begin position="720"/>
        <end position="749"/>
    </location>
</feature>
<dbReference type="KEGG" id="mcha:111005936"/>
<gene>
    <name evidence="3" type="primary">LOC111005936</name>
</gene>
<feature type="compositionally biased region" description="Polar residues" evidence="1">
    <location>
        <begin position="1497"/>
        <end position="1512"/>
    </location>
</feature>
<feature type="compositionally biased region" description="Basic and acidic residues" evidence="1">
    <location>
        <begin position="296"/>
        <end position="315"/>
    </location>
</feature>
<organism evidence="2 3">
    <name type="scientific">Momordica charantia</name>
    <name type="common">Bitter gourd</name>
    <name type="synonym">Balsam pear</name>
    <dbReference type="NCBI Taxonomy" id="3673"/>
    <lineage>
        <taxon>Eukaryota</taxon>
        <taxon>Viridiplantae</taxon>
        <taxon>Streptophyta</taxon>
        <taxon>Embryophyta</taxon>
        <taxon>Tracheophyta</taxon>
        <taxon>Spermatophyta</taxon>
        <taxon>Magnoliopsida</taxon>
        <taxon>eudicotyledons</taxon>
        <taxon>Gunneridae</taxon>
        <taxon>Pentapetalae</taxon>
        <taxon>rosids</taxon>
        <taxon>fabids</taxon>
        <taxon>Cucurbitales</taxon>
        <taxon>Cucurbitaceae</taxon>
        <taxon>Momordiceae</taxon>
        <taxon>Momordica</taxon>
    </lineage>
</organism>
<dbReference type="InterPro" id="IPR051195">
    <property type="entry name" value="Fungal_stress_NST1"/>
</dbReference>
<dbReference type="PANTHER" id="PTHR31780:SF10">
    <property type="entry name" value="LD36051P"/>
    <property type="match status" value="1"/>
</dbReference>
<feature type="compositionally biased region" description="Polar residues" evidence="1">
    <location>
        <begin position="1377"/>
        <end position="1392"/>
    </location>
</feature>
<evidence type="ECO:0000313" key="3">
    <source>
        <dbReference type="RefSeq" id="XP_022133325.1"/>
    </source>
</evidence>
<feature type="compositionally biased region" description="Basic and acidic residues" evidence="1">
    <location>
        <begin position="348"/>
        <end position="378"/>
    </location>
</feature>
<feature type="compositionally biased region" description="Basic and acidic residues" evidence="1">
    <location>
        <begin position="115"/>
        <end position="124"/>
    </location>
</feature>
<dbReference type="CDD" id="cd22249">
    <property type="entry name" value="UDM1_RNF168_RNF169-like"/>
    <property type="match status" value="1"/>
</dbReference>
<feature type="compositionally biased region" description="Gly residues" evidence="1">
    <location>
        <begin position="88"/>
        <end position="99"/>
    </location>
</feature>
<feature type="compositionally biased region" description="Low complexity" evidence="1">
    <location>
        <begin position="1582"/>
        <end position="1595"/>
    </location>
</feature>
<feature type="region of interest" description="Disordered" evidence="1">
    <location>
        <begin position="2349"/>
        <end position="2425"/>
    </location>
</feature>
<reference evidence="3" key="1">
    <citation type="submission" date="2025-08" db="UniProtKB">
        <authorList>
            <consortium name="RefSeq"/>
        </authorList>
    </citation>
    <scope>IDENTIFICATION</scope>
    <source>
        <strain evidence="3">OHB3-1</strain>
    </source>
</reference>
<feature type="region of interest" description="Disordered" evidence="1">
    <location>
        <begin position="772"/>
        <end position="871"/>
    </location>
</feature>
<feature type="compositionally biased region" description="Low complexity" evidence="1">
    <location>
        <begin position="2352"/>
        <end position="2364"/>
    </location>
</feature>
<feature type="region of interest" description="Disordered" evidence="1">
    <location>
        <begin position="1377"/>
        <end position="1480"/>
    </location>
</feature>
<feature type="compositionally biased region" description="Low complexity" evidence="1">
    <location>
        <begin position="1697"/>
        <end position="1711"/>
    </location>
</feature>
<keyword evidence="2" id="KW-1185">Reference proteome</keyword>
<feature type="compositionally biased region" description="Polar residues" evidence="1">
    <location>
        <begin position="440"/>
        <end position="454"/>
    </location>
</feature>
<feature type="compositionally biased region" description="Polar residues" evidence="1">
    <location>
        <begin position="2365"/>
        <end position="2389"/>
    </location>
</feature>
<feature type="region of interest" description="Disordered" evidence="1">
    <location>
        <begin position="1670"/>
        <end position="1713"/>
    </location>
</feature>
<sequence length="2446" mass="265927">MANPGVGTKFVSVNLNKSYGQPHHHHSSHPNSYGSNRTRPGSHGAGGGMVVLSRPRSSQKPGPKLSVPPPLNLPSLRKEHERLDSLGSGAGPAGGGVLGNGQRPTSAGMGWTKPRTNDLPEKEGLSSNMADRIDPSLRTVDGASGGSSVYMPPSARAGMTGPVVTTSASSQVYAAVEKAPVLRGEDFPSLQATLPSAAGPSQKLKDGPSSKLKRAAEGSYEEQRDTSHLSSSIDARPKFQSAQKGLPSENAKKGDTFSLGSFQSSESSRKQEDLFPGPLPLVSMNPRSDWADDERDTSHGLIDRGRDRGHPKSEAYWERDFDMPRVSALPHKPIPNFSQRWNLRDDESGKFHSNDIHKVDPYGRDARTPSREGWEGNFRRNTPIPKDGFGSDSRNDRNDIAARPTNIDRETNANSMHVSHFREHAHKDPGRRDTGYGQMGRQTWNSAAESYSSQEPDRVIRDKYGSEQHNRYRGETHNTSVANSSYSSGLKRIPADEPLLNFGRERRSFAKIEKPYMEDPFMKDFGASGFDGRDPFATGIVGVVKRKKDVIKQTDFHDPVRESFEAELERVQQIQEQERQRIIEEQERALELARREEEERKTLAREHEERQRRAEEEAREAAWRAEQERLEAIQKAEELRIAREEEKQRIILEEERRKQAAKLMLLELEERMAKRQAETVKSSTSTSDIPEKKIPGVVKDVSRLADAVDWEDGEKMVERITTSASSESSSINRSSEVGLRSQFSRDASPAFVDRGKSVNSWRRDFYERGSGSQFVVQDQSTGYNGPRREAPIGGRATSRKEFYGGAGFTTSRISHRRGITEPQSDDYSQLRGHRPNLSGGGDHYSQSPDFDSEFQDNVENFGDHGWRQETGRNNFYFPYPERVNPISETDGSYSVGRSRYSQRQPRVLPPPSVASIQKSSVRGEYESVPRDIVESEIQYDHPARNVSTAQTGYIHHENRSFPEIIDVNLDNAENEEQKPDCDTTLRCDSQSTLSVFSPPTSPTHLSHEDLDDSGDSPVLSASREGTLSIEDTESAVPTKCGKEIMISSTRVSTGDEDEWAVGNEHVQEQEEYDEDDDGYDEEDEVHEVEDENIDLAQDFDDLHLDDKGSPHMLDNLVLGFNEGVEVGMPNDEFERISGNEENMFVTPEISSCIREEQGSSEVLQVDSNICQYPDASSQVRIPDTEEMKDLVILSKPAQALPGSELTEQGKFSCRSGVSVQLPISSSVSMASQSPPGQVIVPNAAISGQAEPPVKLQFGLFSGPSLIPSPVPAIQIGSIQMPLHLHAQITPSMTHMHSSQPPLFQFGQLRYTSSVSQGVLPLAPQPLTFVPPTVQTGFPLNKNPGDAPSIQTSQETCAHNSRKNDVLPFLMDNQQGLASRSLNSSGESKSLPLTDNKESEVITQQDQTAGSCIDESNSRSESGFQAEHQRHHHNVSTSDDHYVVTRGKESEGRAQDGMGPFDSVSRDKGLGGSKARGQFHGGRGKKYIFTVKNSGSRLSFPASESTRLDSSGFQRRPRRNAPRTEFRVRETVDKKSSNSQVSSSNVEVDDKPTVSGRSAASSARNGTRKVVISTKPSKRALESEGLSSGVSSSLELDAGNRTEKGVKKEYLGKSQGSQYSGEGNFRKNICSGEDVDAPLQSGIIRVFEQPGIEAPSDEDDFIEVRSKRQMLNDRREQREKEIKAKSHNSKIPRRSRSNSKIASSSVNSSKVYAAKEAETVKRTRSDFVATDGRGSGNIVVSSAFSSPIVSQPLAPIGTPALKSDSQTERSHTARSIQSSAPALATGDGRNLESSSMFDKKNDILDNVQTSFASWGGSRINQQVMALTQTQLDEAMKPAQFDLHPPVGDHSSLAGDPNVPSPSILARDRSFSSAANPISSLLAGEKIQFGAVTSPTVLPPGSCATLLGIGPTGLCHSDIQIPHKLSGAENDCHIFFEKEKHHSESCTHIEDSEAEAEAAASAVAVAAISSDEIVTNGLGTCSVSVTDTNNFGSGDINVITAGSAGDQQLASKTRADDSLTVALPADLSVETPPISLWPTLPSPQNSSSQMLSHFPGGSPSQFPFYEINPMLGGPVFTFGPHDESVSTTQSQTQKSSAPAPGPLGSWKQCHSGVDSFYGPPGFSGPFISPGGIPGVQGPPHMVVYNHFAPVGQFGQVGLSFMGATYIPSGKQHDWKHSPGPSSLGVEGDQKTLNMVSAQRMPTNLPPIQHLAPGSPLLPMASPLAMFDVSPFQASPEMSVQARWPSSASSVQPVPLSMPLQQQQAEGVLPSHFSHSSSADPSFTVNRFPGSQPSVASDHKRNFSVATDATVTQLPDELGIVDASSCVSSGASVPNVDINSLSVSSVTDAGKTGVQNCSSNNSGQNSGTNLKSQSPQHKGVSTQQYSHSSGYNFQRGGASQKHSSGGGEWSHRRTGFMGRNQSGAEKNFSSAKMKQIYVAKQTSSGNLRV</sequence>
<feature type="compositionally biased region" description="Low complexity" evidence="1">
    <location>
        <begin position="2268"/>
        <end position="2280"/>
    </location>
</feature>
<feature type="compositionally biased region" description="Basic and acidic residues" evidence="1">
    <location>
        <begin position="393"/>
        <end position="411"/>
    </location>
</feature>
<feature type="region of interest" description="Disordered" evidence="1">
    <location>
        <begin position="2268"/>
        <end position="2297"/>
    </location>
</feature>
<feature type="compositionally biased region" description="Basic and acidic residues" evidence="1">
    <location>
        <begin position="861"/>
        <end position="870"/>
    </location>
</feature>
<feature type="compositionally biased region" description="Polar residues" evidence="1">
    <location>
        <begin position="2416"/>
        <end position="2425"/>
    </location>
</feature>
<feature type="compositionally biased region" description="Basic and acidic residues" evidence="1">
    <location>
        <begin position="1521"/>
        <end position="1535"/>
    </location>
</feature>
<feature type="region of interest" description="Disordered" evidence="1">
    <location>
        <begin position="1"/>
        <end position="162"/>
    </location>
</feature>
<feature type="region of interest" description="Disordered" evidence="1">
    <location>
        <begin position="992"/>
        <end position="1027"/>
    </location>
</feature>
<feature type="compositionally biased region" description="Basic and acidic residues" evidence="1">
    <location>
        <begin position="1670"/>
        <end position="1683"/>
    </location>
</feature>
<dbReference type="OrthoDB" id="1931055at2759"/>
<feature type="compositionally biased region" description="Polar residues" evidence="1">
    <location>
        <begin position="477"/>
        <end position="488"/>
    </location>
</feature>
<evidence type="ECO:0000256" key="1">
    <source>
        <dbReference type="SAM" id="MobiDB-lite"/>
    </source>
</evidence>
<protein>
    <submittedName>
        <fullName evidence="3">Uncharacterized protein LOC111005936 isoform X1</fullName>
    </submittedName>
</protein>
<dbReference type="Proteomes" id="UP000504603">
    <property type="component" value="Unplaced"/>
</dbReference>
<dbReference type="PANTHER" id="PTHR31780">
    <property type="entry name" value="STRESS RESPONSE PROTEIN NST1-RELATED"/>
    <property type="match status" value="1"/>
</dbReference>
<feature type="compositionally biased region" description="Polar residues" evidence="1">
    <location>
        <begin position="1400"/>
        <end position="1409"/>
    </location>
</feature>
<feature type="compositionally biased region" description="Basic and acidic residues" evidence="1">
    <location>
        <begin position="455"/>
        <end position="476"/>
    </location>
</feature>